<dbReference type="PANTHER" id="PTHR47505">
    <property type="entry name" value="DNA UTILIZATION PROTEIN YHGH"/>
    <property type="match status" value="1"/>
</dbReference>
<dbReference type="InterPro" id="IPR000836">
    <property type="entry name" value="PRTase_dom"/>
</dbReference>
<accession>A0A4V2EXM5</accession>
<dbReference type="CDD" id="cd06223">
    <property type="entry name" value="PRTases_typeI"/>
    <property type="match status" value="1"/>
</dbReference>
<comment type="similarity">
    <text evidence="1">Belongs to the ComF/GntX family.</text>
</comment>
<dbReference type="AlphaFoldDB" id="A0A4V2EXM5"/>
<organism evidence="2 3">
    <name type="scientific">Xylanimonas ulmi</name>
    <dbReference type="NCBI Taxonomy" id="228973"/>
    <lineage>
        <taxon>Bacteria</taxon>
        <taxon>Bacillati</taxon>
        <taxon>Actinomycetota</taxon>
        <taxon>Actinomycetes</taxon>
        <taxon>Micrococcales</taxon>
        <taxon>Promicromonosporaceae</taxon>
        <taxon>Xylanimonas</taxon>
    </lineage>
</organism>
<dbReference type="RefSeq" id="WP_130411601.1">
    <property type="nucleotide sequence ID" value="NZ_SGWX01000001.1"/>
</dbReference>
<evidence type="ECO:0000256" key="1">
    <source>
        <dbReference type="ARBA" id="ARBA00008007"/>
    </source>
</evidence>
<evidence type="ECO:0000313" key="3">
    <source>
        <dbReference type="Proteomes" id="UP000293852"/>
    </source>
</evidence>
<evidence type="ECO:0000313" key="2">
    <source>
        <dbReference type="EMBL" id="RZS60010.1"/>
    </source>
</evidence>
<dbReference type="InterPro" id="IPR029057">
    <property type="entry name" value="PRTase-like"/>
</dbReference>
<sequence length="251" mass="25439">MPRPLTAAVRDLARLVVPVECPGCGMPDVAWCPACAAPFAGRPVRAERAAARLDRLDGVAPLPVWTLARYEGAVRGVVVAWKDKGRVDLDALLAPAAARAAGALAGTLARAVGSRPLLVVPAPSSAAARRVRGREHLAPVARALAAGLGARPAPALRRVRGSDQVGLGVRERGANVAVRADLATLARAARRTGRGGAPVCLIVDDVVTTGATLAAAERCLEAAGTDVVGAFALAATPSPGRTADLVAPRGP</sequence>
<dbReference type="PANTHER" id="PTHR47505:SF1">
    <property type="entry name" value="DNA UTILIZATION PROTEIN YHGH"/>
    <property type="match status" value="1"/>
</dbReference>
<dbReference type="Proteomes" id="UP000293852">
    <property type="component" value="Unassembled WGS sequence"/>
</dbReference>
<protein>
    <submittedName>
        <fullName evidence="2">Putative amidophosphoribosyltransferase</fullName>
    </submittedName>
</protein>
<dbReference type="EMBL" id="SGWX01000001">
    <property type="protein sequence ID" value="RZS60010.1"/>
    <property type="molecule type" value="Genomic_DNA"/>
</dbReference>
<dbReference type="Gene3D" id="3.40.50.2020">
    <property type="match status" value="1"/>
</dbReference>
<dbReference type="InterPro" id="IPR051910">
    <property type="entry name" value="ComF/GntX_DNA_util-trans"/>
</dbReference>
<comment type="caution">
    <text evidence="2">The sequence shown here is derived from an EMBL/GenBank/DDBJ whole genome shotgun (WGS) entry which is preliminary data.</text>
</comment>
<dbReference type="SUPFAM" id="SSF53271">
    <property type="entry name" value="PRTase-like"/>
    <property type="match status" value="1"/>
</dbReference>
<name>A0A4V2EXM5_9MICO</name>
<keyword evidence="2" id="KW-0328">Glycosyltransferase</keyword>
<dbReference type="GO" id="GO:0016757">
    <property type="term" value="F:glycosyltransferase activity"/>
    <property type="evidence" value="ECO:0007669"/>
    <property type="project" value="UniProtKB-KW"/>
</dbReference>
<keyword evidence="3" id="KW-1185">Reference proteome</keyword>
<gene>
    <name evidence="2" type="ORF">EV386_0250</name>
</gene>
<proteinExistence type="inferred from homology"/>
<dbReference type="OrthoDB" id="5242900at2"/>
<keyword evidence="2" id="KW-0808">Transferase</keyword>
<reference evidence="2 3" key="1">
    <citation type="submission" date="2019-02" db="EMBL/GenBank/DDBJ databases">
        <title>Sequencing the genomes of 1000 actinobacteria strains.</title>
        <authorList>
            <person name="Klenk H.-P."/>
        </authorList>
    </citation>
    <scope>NUCLEOTIDE SEQUENCE [LARGE SCALE GENOMIC DNA]</scope>
    <source>
        <strain evidence="2 3">DSM 16932</strain>
    </source>
</reference>